<keyword evidence="3" id="KW-1185">Reference proteome</keyword>
<dbReference type="EMBL" id="LOPW02000022">
    <property type="protein sequence ID" value="POG53691.1"/>
    <property type="molecule type" value="Genomic_DNA"/>
</dbReference>
<name>A0A2P4NKM3_9EURY</name>
<protein>
    <submittedName>
        <fullName evidence="2">Uncharacterized protein</fullName>
    </submittedName>
</protein>
<feature type="region of interest" description="Disordered" evidence="1">
    <location>
        <begin position="47"/>
        <end position="70"/>
    </location>
</feature>
<proteinExistence type="predicted"/>
<dbReference type="AlphaFoldDB" id="A0A2P4NKM3"/>
<evidence type="ECO:0000256" key="1">
    <source>
        <dbReference type="SAM" id="MobiDB-lite"/>
    </source>
</evidence>
<gene>
    <name evidence="2" type="ORF">AUR65_018075</name>
</gene>
<reference evidence="2" key="1">
    <citation type="submission" date="2017-08" db="EMBL/GenBank/DDBJ databases">
        <title>Haloferax marisrubri sp. nov., isolated from the Discovery deep brine-seawater interface in the Red Sea.</title>
        <authorList>
            <person name="Zhang G."/>
            <person name="Stingl U."/>
        </authorList>
    </citation>
    <scope>NUCLEOTIDE SEQUENCE [LARGE SCALE GENOMIC DNA]</scope>
    <source>
        <strain evidence="2">SB3</strain>
    </source>
</reference>
<sequence length="70" mass="7423">MGDRNHLHVCQHCGVVHATASPTAPEACIVCEALTFSPSELNAFLRENSGTEPELTETDGERASPLVSTS</sequence>
<accession>A0A2P4NKM3</accession>
<evidence type="ECO:0000313" key="3">
    <source>
        <dbReference type="Proteomes" id="UP000053621"/>
    </source>
</evidence>
<organism evidence="2 3">
    <name type="scientific">Haloferax marisrubri</name>
    <dbReference type="NCBI Taxonomy" id="1544719"/>
    <lineage>
        <taxon>Archaea</taxon>
        <taxon>Methanobacteriati</taxon>
        <taxon>Methanobacteriota</taxon>
        <taxon>Stenosarchaea group</taxon>
        <taxon>Halobacteria</taxon>
        <taxon>Halobacteriales</taxon>
        <taxon>Haloferacaceae</taxon>
        <taxon>Haloferax</taxon>
    </lineage>
</organism>
<dbReference type="Proteomes" id="UP000053621">
    <property type="component" value="Unassembled WGS sequence"/>
</dbReference>
<evidence type="ECO:0000313" key="2">
    <source>
        <dbReference type="EMBL" id="POG53691.1"/>
    </source>
</evidence>
<dbReference type="OrthoDB" id="291292at2157"/>
<comment type="caution">
    <text evidence="2">The sequence shown here is derived from an EMBL/GenBank/DDBJ whole genome shotgun (WGS) entry which is preliminary data.</text>
</comment>
<dbReference type="RefSeq" id="WP_058568508.1">
    <property type="nucleotide sequence ID" value="NZ_LOPW02000022.1"/>
</dbReference>